<reference evidence="1" key="1">
    <citation type="submission" date="2021-02" db="EMBL/GenBank/DDBJ databases">
        <authorList>
            <person name="Dougan E. K."/>
            <person name="Rhodes N."/>
            <person name="Thang M."/>
            <person name="Chan C."/>
        </authorList>
    </citation>
    <scope>NUCLEOTIDE SEQUENCE</scope>
</reference>
<accession>A0A812RHA2</accession>
<proteinExistence type="predicted"/>
<dbReference type="Proteomes" id="UP000601435">
    <property type="component" value="Unassembled WGS sequence"/>
</dbReference>
<evidence type="ECO:0000313" key="2">
    <source>
        <dbReference type="Proteomes" id="UP000601435"/>
    </source>
</evidence>
<organism evidence="1 2">
    <name type="scientific">Symbiodinium necroappetens</name>
    <dbReference type="NCBI Taxonomy" id="1628268"/>
    <lineage>
        <taxon>Eukaryota</taxon>
        <taxon>Sar</taxon>
        <taxon>Alveolata</taxon>
        <taxon>Dinophyceae</taxon>
        <taxon>Suessiales</taxon>
        <taxon>Symbiodiniaceae</taxon>
        <taxon>Symbiodinium</taxon>
    </lineage>
</organism>
<dbReference type="EMBL" id="CAJNJA010019268">
    <property type="protein sequence ID" value="CAE7442290.1"/>
    <property type="molecule type" value="Genomic_DNA"/>
</dbReference>
<keyword evidence="2" id="KW-1185">Reference proteome</keyword>
<dbReference type="OrthoDB" id="10503959at2759"/>
<sequence length="672" mass="75445">MNRSDDNTLEQLGLLSCDILYHYWQKSFEELQRAWCPLLFAGDLATIAPLQRMSALLPSTVSDKVKMQEAQRVADEFAAQALEKDPSRNKKVPKVLGLIKQRRLAAREEVQAVMHTLSLAGLELRKPDRILRPPDLKSGEVRLTDASLGPMLWNTETGAAQWDVVLPEDCQELRVVLAPDEGGPLWAGFQWLAKQGYRIGFLPDLLNVHADVLADASQASTVEDFSRGPIMAREWPKANEDDALMQLFGPGILREKASPVVLLRNGFSGDLGSRESFEKVCEIVGNATKSVASLFERGRWISWGHAAHKFKKNYSCTLLMVYWGCMEEGVNPFVLDQGKTKGDGETEKYDRVLDLCIRATQQAESLTWTSSLQDPVVTASHKNTCHTKALVDDFSHDLFLVMDFHSEVFREVCLHLASWPFLETSECLFVALFGGRAWKSFAYDCQPTKQANKSLLNSLHTHTCWCLRELELQLSRHVKAALGPDCLSLLDLTPDVQLETDGLLVVPVRRNVTKQVLLLEHMETTLSLLFEMEDYRRHMLRAPHCTAALLAPGSEPVQKDLLAALKLEWDMVVRMESQTSTASLLHGLCPYTRFQNYREVMTSLNQAGFELDKTSRDMILAWHPSLSQSSNIEDIFNSCEDACRRTKSGAASMPNLSTVAMRGVMKKVCNSE</sequence>
<feature type="non-terminal residue" evidence="1">
    <location>
        <position position="1"/>
    </location>
</feature>
<name>A0A812RHA2_9DINO</name>
<protein>
    <submittedName>
        <fullName evidence="1">Uncharacterized protein</fullName>
    </submittedName>
</protein>
<dbReference type="AlphaFoldDB" id="A0A812RHA2"/>
<gene>
    <name evidence="1" type="ORF">SNEC2469_LOCUS12153</name>
</gene>
<evidence type="ECO:0000313" key="1">
    <source>
        <dbReference type="EMBL" id="CAE7442290.1"/>
    </source>
</evidence>
<comment type="caution">
    <text evidence="1">The sequence shown here is derived from an EMBL/GenBank/DDBJ whole genome shotgun (WGS) entry which is preliminary data.</text>
</comment>